<comment type="caution">
    <text evidence="2">The sequence shown here is derived from an EMBL/GenBank/DDBJ whole genome shotgun (WGS) entry which is preliminary data.</text>
</comment>
<dbReference type="GeneID" id="73330396"/>
<dbReference type="AlphaFoldDB" id="A0AA37US61"/>
<accession>A0AA37US61</accession>
<reference evidence="2 3" key="1">
    <citation type="submission" date="2022-03" db="EMBL/GenBank/DDBJ databases">
        <title>Genome data of Colletotrichum spp.</title>
        <authorList>
            <person name="Utami Y.D."/>
            <person name="Hiruma K."/>
        </authorList>
    </citation>
    <scope>NUCLEOTIDE SEQUENCE [LARGE SCALE GENOMIC DNA]</scope>
    <source>
        <strain evidence="2 3">MAFF 239500</strain>
    </source>
</reference>
<proteinExistence type="predicted"/>
<feature type="compositionally biased region" description="Acidic residues" evidence="1">
    <location>
        <begin position="84"/>
        <end position="95"/>
    </location>
</feature>
<keyword evidence="3" id="KW-1185">Reference proteome</keyword>
<dbReference type="RefSeq" id="XP_049131763.1">
    <property type="nucleotide sequence ID" value="XM_049275806.1"/>
</dbReference>
<name>A0AA37US61_9PEZI</name>
<evidence type="ECO:0000313" key="2">
    <source>
        <dbReference type="EMBL" id="GKT49413.1"/>
    </source>
</evidence>
<organism evidence="2 3">
    <name type="scientific">Colletotrichum spaethianum</name>
    <dbReference type="NCBI Taxonomy" id="700344"/>
    <lineage>
        <taxon>Eukaryota</taxon>
        <taxon>Fungi</taxon>
        <taxon>Dikarya</taxon>
        <taxon>Ascomycota</taxon>
        <taxon>Pezizomycotina</taxon>
        <taxon>Sordariomycetes</taxon>
        <taxon>Hypocreomycetidae</taxon>
        <taxon>Glomerellales</taxon>
        <taxon>Glomerellaceae</taxon>
        <taxon>Colletotrichum</taxon>
        <taxon>Colletotrichum spaethianum species complex</taxon>
    </lineage>
</organism>
<feature type="region of interest" description="Disordered" evidence="1">
    <location>
        <begin position="81"/>
        <end position="118"/>
    </location>
</feature>
<sequence>MARISLRHGLDRDVYQIVKKLEDERDGEWAAKKDRGDGKRKKPKLTVTAVYEAIKKSNSSLSRQKRRPLEDAIERVLDFRKEEEAESEDSDDLLEQAEQANKASLCPTTRSSAHSSPL</sequence>
<feature type="compositionally biased region" description="Polar residues" evidence="1">
    <location>
        <begin position="106"/>
        <end position="118"/>
    </location>
</feature>
<gene>
    <name evidence="2" type="ORF">ColSpa_09594</name>
</gene>
<evidence type="ECO:0000313" key="3">
    <source>
        <dbReference type="Proteomes" id="UP001055115"/>
    </source>
</evidence>
<protein>
    <submittedName>
        <fullName evidence="2">Uncharacterized protein</fullName>
    </submittedName>
</protein>
<evidence type="ECO:0000256" key="1">
    <source>
        <dbReference type="SAM" id="MobiDB-lite"/>
    </source>
</evidence>
<dbReference type="Proteomes" id="UP001055115">
    <property type="component" value="Unassembled WGS sequence"/>
</dbReference>
<dbReference type="EMBL" id="BQXU01000029">
    <property type="protein sequence ID" value="GKT49413.1"/>
    <property type="molecule type" value="Genomic_DNA"/>
</dbReference>